<dbReference type="Proteomes" id="UP000237968">
    <property type="component" value="Unassembled WGS sequence"/>
</dbReference>
<sequence length="121" mass="13325">MKLRIRGDSLRLRLTRTEVDALRETGRVSETIHFGARALDYVLSSADVDAPEARFVDDRIEVALPRATARAWAEGDEVGIEAEQGALRLLIEKDFRCLSPREGDDDDDAFPHPGAESGASC</sequence>
<accession>A0A2S9YL20</accession>
<dbReference type="Pfam" id="PF22668">
    <property type="entry name" value="DUF7009"/>
    <property type="match status" value="1"/>
</dbReference>
<evidence type="ECO:0000313" key="2">
    <source>
        <dbReference type="EMBL" id="PRQ05810.1"/>
    </source>
</evidence>
<organism evidence="2 3">
    <name type="scientific">Enhygromyxa salina</name>
    <dbReference type="NCBI Taxonomy" id="215803"/>
    <lineage>
        <taxon>Bacteria</taxon>
        <taxon>Pseudomonadati</taxon>
        <taxon>Myxococcota</taxon>
        <taxon>Polyangia</taxon>
        <taxon>Nannocystales</taxon>
        <taxon>Nannocystaceae</taxon>
        <taxon>Enhygromyxa</taxon>
    </lineage>
</organism>
<feature type="region of interest" description="Disordered" evidence="1">
    <location>
        <begin position="101"/>
        <end position="121"/>
    </location>
</feature>
<proteinExistence type="predicted"/>
<comment type="caution">
    <text evidence="2">The sequence shown here is derived from an EMBL/GenBank/DDBJ whole genome shotgun (WGS) entry which is preliminary data.</text>
</comment>
<keyword evidence="3" id="KW-1185">Reference proteome</keyword>
<protein>
    <submittedName>
        <fullName evidence="2">Uncharacterized protein</fullName>
    </submittedName>
</protein>
<reference evidence="2 3" key="1">
    <citation type="submission" date="2018-03" db="EMBL/GenBank/DDBJ databases">
        <title>Draft Genome Sequences of the Obligatory Marine Myxobacteria Enhygromyxa salina SWB005.</title>
        <authorList>
            <person name="Poehlein A."/>
            <person name="Moghaddam J.A."/>
            <person name="Harms H."/>
            <person name="Alanjari M."/>
            <person name="Koenig G.M."/>
            <person name="Daniel R."/>
            <person name="Schaeberle T.F."/>
        </authorList>
    </citation>
    <scope>NUCLEOTIDE SEQUENCE [LARGE SCALE GENOMIC DNA]</scope>
    <source>
        <strain evidence="2 3">SWB005</strain>
    </source>
</reference>
<dbReference type="EMBL" id="PVNK01000005">
    <property type="protein sequence ID" value="PRQ05810.1"/>
    <property type="molecule type" value="Genomic_DNA"/>
</dbReference>
<evidence type="ECO:0000256" key="1">
    <source>
        <dbReference type="SAM" id="MobiDB-lite"/>
    </source>
</evidence>
<gene>
    <name evidence="2" type="ORF">ENSA5_01300</name>
</gene>
<evidence type="ECO:0000313" key="3">
    <source>
        <dbReference type="Proteomes" id="UP000237968"/>
    </source>
</evidence>
<dbReference type="OrthoDB" id="7060517at2"/>
<dbReference type="AlphaFoldDB" id="A0A2S9YL20"/>
<dbReference type="RefSeq" id="WP_106389611.1">
    <property type="nucleotide sequence ID" value="NZ_PVNK01000005.1"/>
</dbReference>
<dbReference type="InterPro" id="IPR053825">
    <property type="entry name" value="DUF7009"/>
</dbReference>
<name>A0A2S9YL20_9BACT</name>